<dbReference type="InterPro" id="IPR015053">
    <property type="entry name" value="DUF1871"/>
</dbReference>
<sequence>MDKLRIIEACVNHWDPVGLFPGAPANEYSSEIRMIYAALEGCASAAQLAEHIQDVFQKHFDRQFDAIDCLRAASEIWRCCSLWE</sequence>
<proteinExistence type="predicted"/>
<evidence type="ECO:0000313" key="1">
    <source>
        <dbReference type="EMBL" id="ANY70272.1"/>
    </source>
</evidence>
<dbReference type="AlphaFoldDB" id="A0A1B2DRC7"/>
<dbReference type="Gene3D" id="1.10.340.20">
    <property type="entry name" value="Apc36109-like domain"/>
    <property type="match status" value="1"/>
</dbReference>
<dbReference type="EMBL" id="CP016808">
    <property type="protein sequence ID" value="ANY70272.1"/>
    <property type="molecule type" value="Genomic_DNA"/>
</dbReference>
<accession>A0A1B2DRC7</accession>
<dbReference type="InterPro" id="IPR023162">
    <property type="entry name" value="Apc36109-like_dom_sf"/>
</dbReference>
<organism evidence="1">
    <name type="scientific">Paenibacillus sp. BIHB 4019</name>
    <dbReference type="NCBI Taxonomy" id="1870819"/>
    <lineage>
        <taxon>Bacteria</taxon>
        <taxon>Bacillati</taxon>
        <taxon>Bacillota</taxon>
        <taxon>Bacilli</taxon>
        <taxon>Bacillales</taxon>
        <taxon>Paenibacillaceae</taxon>
        <taxon>Paenibacillus</taxon>
    </lineage>
</organism>
<reference evidence="1" key="1">
    <citation type="submission" date="2016-08" db="EMBL/GenBank/DDBJ databases">
        <title>Complete Genome Seqeunce of Paenibacillus sp. BIHB 4019 from tea rhizoplane.</title>
        <authorList>
            <person name="Thakur R."/>
            <person name="Swarnkar M.K."/>
            <person name="Gulati A."/>
        </authorList>
    </citation>
    <scope>NUCLEOTIDE SEQUENCE [LARGE SCALE GENOMIC DNA]</scope>
    <source>
        <strain evidence="1">BIHB4019</strain>
    </source>
</reference>
<gene>
    <name evidence="1" type="ORF">BBD42_30085</name>
</gene>
<evidence type="ECO:0008006" key="2">
    <source>
        <dbReference type="Google" id="ProtNLM"/>
    </source>
</evidence>
<dbReference type="SUPFAM" id="SSF116922">
    <property type="entry name" value="YugE-like"/>
    <property type="match status" value="1"/>
</dbReference>
<dbReference type="RefSeq" id="WP_099521207.1">
    <property type="nucleotide sequence ID" value="NZ_CP016808.1"/>
</dbReference>
<name>A0A1B2DRC7_9BACL</name>
<protein>
    <recommendedName>
        <fullName evidence="2">DUF1871 domain-containing protein</fullName>
    </recommendedName>
</protein>
<dbReference type="Pfam" id="PF08958">
    <property type="entry name" value="DUF1871"/>
    <property type="match status" value="1"/>
</dbReference>